<proteinExistence type="predicted"/>
<reference evidence="1" key="1">
    <citation type="submission" date="2019-08" db="EMBL/GenBank/DDBJ databases">
        <authorList>
            <person name="Kucharzyk K."/>
            <person name="Murdoch R.W."/>
            <person name="Higgins S."/>
            <person name="Loffler F."/>
        </authorList>
    </citation>
    <scope>NUCLEOTIDE SEQUENCE</scope>
</reference>
<organism evidence="1">
    <name type="scientific">bioreactor metagenome</name>
    <dbReference type="NCBI Taxonomy" id="1076179"/>
    <lineage>
        <taxon>unclassified sequences</taxon>
        <taxon>metagenomes</taxon>
        <taxon>ecological metagenomes</taxon>
    </lineage>
</organism>
<protein>
    <submittedName>
        <fullName evidence="1">Uncharacterized protein</fullName>
    </submittedName>
</protein>
<dbReference type="EMBL" id="VSSQ01002804">
    <property type="protein sequence ID" value="MPM17481.1"/>
    <property type="molecule type" value="Genomic_DNA"/>
</dbReference>
<gene>
    <name evidence="1" type="ORF">SDC9_63876</name>
</gene>
<name>A0A644XNV9_9ZZZZ</name>
<accession>A0A644XNV9</accession>
<evidence type="ECO:0000313" key="1">
    <source>
        <dbReference type="EMBL" id="MPM17481.1"/>
    </source>
</evidence>
<comment type="caution">
    <text evidence="1">The sequence shown here is derived from an EMBL/GenBank/DDBJ whole genome shotgun (WGS) entry which is preliminary data.</text>
</comment>
<dbReference type="AlphaFoldDB" id="A0A644XNV9"/>
<sequence>MLLVIAMRAWGTKRFNKDETRKLVEDAVVEKAYRQIFAEDEETLSACKEFYAARYQMFNQLAPNNAKSEKVIRANLIGFARYVVSQCSERSEDENVAVIEHLSVLLIAAAGSFKRLTDNSTIDPNTVFGKPKFIVQK</sequence>